<reference evidence="1 2" key="1">
    <citation type="submission" date="2013-03" db="EMBL/GenBank/DDBJ databases">
        <authorList>
            <person name="Harkins D.M."/>
            <person name="Durkin A.S."/>
            <person name="Brinkac L.M."/>
            <person name="Haft D.H."/>
            <person name="Selengut J.D."/>
            <person name="Sanka R."/>
            <person name="DePew J."/>
            <person name="Purushe J."/>
            <person name="Galloway R.L."/>
            <person name="Vinetz J.M."/>
            <person name="Sutton G.G."/>
            <person name="Nierman W.C."/>
            <person name="Fouts D.E."/>
        </authorList>
    </citation>
    <scope>NUCLEOTIDE SEQUENCE [LARGE SCALE GENOMIC DNA]</scope>
    <source>
        <strain evidence="1 2">Waz Holland</strain>
    </source>
</reference>
<dbReference type="STRING" id="1218591.LEP1GSC199_2856"/>
<sequence length="288" mass="30485">MGDVMQLLTKLKLSSYLFLLILVSFSHCKKSSSSGEDLAALLPLLNLASGLNFCPKSPLPSEILIATTVVSASANVSGFSDSNKAINGICGSGELVGSLDVYALDITGPGATMVLSWGGKTVKNVSGDDFIVYDNSFRISDDTNTYAMDPSVIQVSIDGTNFCGFNPSYTGASVNLMNSWLRFGGLRPVYFNMTTKPFSNEDLFVNTGGSFLLGGGDGFDLDNLDENDPNDINCNTTLANDIKATGFKFLKITSASAVNNPATGNNFPWPPGSYNGSDIDGVVARKLQ</sequence>
<dbReference type="EMBL" id="AOGY02000028">
    <property type="protein sequence ID" value="EMY70630.1"/>
    <property type="molecule type" value="Genomic_DNA"/>
</dbReference>
<organism evidence="1 2">
    <name type="scientific">Leptospira vanthielii serovar Holland str. Waz Holland = ATCC 700522</name>
    <dbReference type="NCBI Taxonomy" id="1218591"/>
    <lineage>
        <taxon>Bacteria</taxon>
        <taxon>Pseudomonadati</taxon>
        <taxon>Spirochaetota</taxon>
        <taxon>Spirochaetia</taxon>
        <taxon>Leptospirales</taxon>
        <taxon>Leptospiraceae</taxon>
        <taxon>Leptospira</taxon>
    </lineage>
</organism>
<name>N1WB28_9LEPT</name>
<protein>
    <recommendedName>
        <fullName evidence="3">LIC_13355 family lipoprotein</fullName>
    </recommendedName>
</protein>
<dbReference type="AlphaFoldDB" id="N1WB28"/>
<evidence type="ECO:0000313" key="1">
    <source>
        <dbReference type="EMBL" id="EMY70630.1"/>
    </source>
</evidence>
<comment type="caution">
    <text evidence="1">The sequence shown here is derived from an EMBL/GenBank/DDBJ whole genome shotgun (WGS) entry which is preliminary data.</text>
</comment>
<dbReference type="Proteomes" id="UP000012227">
    <property type="component" value="Unassembled WGS sequence"/>
</dbReference>
<gene>
    <name evidence="1" type="ORF">LEP1GSC199_2856</name>
</gene>
<accession>N1WB28</accession>
<dbReference type="NCBIfam" id="NF033170">
    <property type="entry name" value="lipo_LIC13355"/>
    <property type="match status" value="1"/>
</dbReference>
<evidence type="ECO:0000313" key="2">
    <source>
        <dbReference type="Proteomes" id="UP000012227"/>
    </source>
</evidence>
<evidence type="ECO:0008006" key="3">
    <source>
        <dbReference type="Google" id="ProtNLM"/>
    </source>
</evidence>
<proteinExistence type="predicted"/>